<sequence length="98" mass="10824">MGGNLPSQWTHLQVYIQTQEFSTGMVGTPHNEHSRCADLGLFLSTGMVETPHFHWETAGVQTQEFSTGMVGTPPNLQSQVFFFWNLTTGIFVPGLPPS</sequence>
<proteinExistence type="predicted"/>
<protein>
    <submittedName>
        <fullName evidence="1">Uncharacterized protein</fullName>
    </submittedName>
</protein>
<accession>A0ABN9H7R2</accession>
<reference evidence="1" key="1">
    <citation type="submission" date="2023-05" db="EMBL/GenBank/DDBJ databases">
        <authorList>
            <person name="Stuckert A."/>
        </authorList>
    </citation>
    <scope>NUCLEOTIDE SEQUENCE</scope>
</reference>
<name>A0ABN9H7R2_9NEOB</name>
<organism evidence="1 2">
    <name type="scientific">Staurois parvus</name>
    <dbReference type="NCBI Taxonomy" id="386267"/>
    <lineage>
        <taxon>Eukaryota</taxon>
        <taxon>Metazoa</taxon>
        <taxon>Chordata</taxon>
        <taxon>Craniata</taxon>
        <taxon>Vertebrata</taxon>
        <taxon>Euteleostomi</taxon>
        <taxon>Amphibia</taxon>
        <taxon>Batrachia</taxon>
        <taxon>Anura</taxon>
        <taxon>Neobatrachia</taxon>
        <taxon>Ranoidea</taxon>
        <taxon>Ranidae</taxon>
        <taxon>Staurois</taxon>
    </lineage>
</organism>
<evidence type="ECO:0000313" key="1">
    <source>
        <dbReference type="EMBL" id="CAI9615828.1"/>
    </source>
</evidence>
<dbReference type="EMBL" id="CATNWA010019944">
    <property type="protein sequence ID" value="CAI9615828.1"/>
    <property type="molecule type" value="Genomic_DNA"/>
</dbReference>
<gene>
    <name evidence="1" type="ORF">SPARVUS_LOCUS15299077</name>
</gene>
<keyword evidence="2" id="KW-1185">Reference proteome</keyword>
<evidence type="ECO:0000313" key="2">
    <source>
        <dbReference type="Proteomes" id="UP001162483"/>
    </source>
</evidence>
<dbReference type="Proteomes" id="UP001162483">
    <property type="component" value="Unassembled WGS sequence"/>
</dbReference>
<comment type="caution">
    <text evidence="1">The sequence shown here is derived from an EMBL/GenBank/DDBJ whole genome shotgun (WGS) entry which is preliminary data.</text>
</comment>